<dbReference type="Gene3D" id="1.10.260.40">
    <property type="entry name" value="lambda repressor-like DNA-binding domains"/>
    <property type="match status" value="1"/>
</dbReference>
<dbReference type="PROSITE" id="PS50943">
    <property type="entry name" value="HTH_CROC1"/>
    <property type="match status" value="1"/>
</dbReference>
<dbReference type="InterPro" id="IPR010982">
    <property type="entry name" value="Lambda_DNA-bd_dom_sf"/>
</dbReference>
<dbReference type="Proteomes" id="UP000198956">
    <property type="component" value="Unassembled WGS sequence"/>
</dbReference>
<feature type="domain" description="HTH cro/C1-type" evidence="1">
    <location>
        <begin position="2"/>
        <end position="28"/>
    </location>
</feature>
<dbReference type="InterPro" id="IPR001387">
    <property type="entry name" value="Cro/C1-type_HTH"/>
</dbReference>
<dbReference type="EMBL" id="FNDE01000071">
    <property type="protein sequence ID" value="SDH82618.1"/>
    <property type="molecule type" value="Genomic_DNA"/>
</dbReference>
<gene>
    <name evidence="2" type="ORF">SAMN04489735_10718</name>
</gene>
<proteinExistence type="predicted"/>
<organism evidence="2 3">
    <name type="scientific">Aneurinibacillus thermoaerophilus</name>
    <dbReference type="NCBI Taxonomy" id="143495"/>
    <lineage>
        <taxon>Bacteria</taxon>
        <taxon>Bacillati</taxon>
        <taxon>Bacillota</taxon>
        <taxon>Bacilli</taxon>
        <taxon>Bacillales</taxon>
        <taxon>Paenibacillaceae</taxon>
        <taxon>Aneurinibacillus group</taxon>
        <taxon>Aneurinibacillus</taxon>
    </lineage>
</organism>
<evidence type="ECO:0000313" key="3">
    <source>
        <dbReference type="Proteomes" id="UP000198956"/>
    </source>
</evidence>
<evidence type="ECO:0000259" key="1">
    <source>
        <dbReference type="PROSITE" id="PS50943"/>
    </source>
</evidence>
<dbReference type="SUPFAM" id="SSF47413">
    <property type="entry name" value="lambda repressor-like DNA-binding domains"/>
    <property type="match status" value="1"/>
</dbReference>
<dbReference type="GO" id="GO:0003677">
    <property type="term" value="F:DNA binding"/>
    <property type="evidence" value="ECO:0007669"/>
    <property type="project" value="InterPro"/>
</dbReference>
<dbReference type="AlphaFoldDB" id="A0A1G8FKI4"/>
<sequence length="84" mass="9692">MWETGDRVPDTPTIHRLAEIFDISADYLLGLSDNPSPVIKNVDDKDGLAFIDGETPLTEEEKEYLKESLELFRRMKAKREQQKP</sequence>
<reference evidence="2 3" key="1">
    <citation type="submission" date="2016-10" db="EMBL/GenBank/DDBJ databases">
        <authorList>
            <person name="de Groot N.N."/>
        </authorList>
    </citation>
    <scope>NUCLEOTIDE SEQUENCE [LARGE SCALE GENOMIC DNA]</scope>
    <source>
        <strain evidence="2 3">L 420-91</strain>
    </source>
</reference>
<evidence type="ECO:0000313" key="2">
    <source>
        <dbReference type="EMBL" id="SDH82618.1"/>
    </source>
</evidence>
<name>A0A1G8FKI4_ANETH</name>
<dbReference type="CDD" id="cd00093">
    <property type="entry name" value="HTH_XRE"/>
    <property type="match status" value="1"/>
</dbReference>
<accession>A0A1G8FKI4</accession>
<protein>
    <recommendedName>
        <fullName evidence="1">HTH cro/C1-type domain-containing protein</fullName>
    </recommendedName>
</protein>